<dbReference type="RefSeq" id="YP_010655492.1">
    <property type="nucleotide sequence ID" value="NC_070829.1"/>
</dbReference>
<evidence type="ECO:0000313" key="3">
    <source>
        <dbReference type="Proteomes" id="UP000327392"/>
    </source>
</evidence>
<accession>A0A5J6D711</accession>
<gene>
    <name evidence="2" type="primary">1</name>
    <name evidence="2" type="ORF">SEA_ZUKO_1</name>
</gene>
<dbReference type="GeneID" id="77931469"/>
<feature type="compositionally biased region" description="Basic and acidic residues" evidence="1">
    <location>
        <begin position="114"/>
        <end position="124"/>
    </location>
</feature>
<dbReference type="KEGG" id="vg:77931469"/>
<evidence type="ECO:0000313" key="2">
    <source>
        <dbReference type="EMBL" id="QEQ93579.1"/>
    </source>
</evidence>
<name>A0A5J6D711_9CAUD</name>
<keyword evidence="3" id="KW-1185">Reference proteome</keyword>
<sequence>MEQKPPGRIVLLYFGDPEKAQEFIDSTDHRVVAMYEDPKGKECTCKSQRKGRPLEFGWGEQHPYWGWQRHGMCKRAGVWWRRNYGKRLFLALGVNLLGDKAPKIFQSPQGWGHESYKPTSEDGI</sequence>
<protein>
    <submittedName>
        <fullName evidence="2">Uncharacterized protein</fullName>
    </submittedName>
</protein>
<proteinExistence type="predicted"/>
<organism evidence="2 3">
    <name type="scientific">Streptomyces phage Zuko</name>
    <dbReference type="NCBI Taxonomy" id="2601695"/>
    <lineage>
        <taxon>Viruses</taxon>
        <taxon>Duplodnaviria</taxon>
        <taxon>Heunggongvirae</taxon>
        <taxon>Uroviricota</taxon>
        <taxon>Caudoviricetes</taxon>
        <taxon>Zukovirus</taxon>
        <taxon>Zukovirus zuko</taxon>
    </lineage>
</organism>
<dbReference type="Proteomes" id="UP000327392">
    <property type="component" value="Segment"/>
</dbReference>
<feature type="region of interest" description="Disordered" evidence="1">
    <location>
        <begin position="105"/>
        <end position="124"/>
    </location>
</feature>
<dbReference type="EMBL" id="MN204493">
    <property type="protein sequence ID" value="QEQ93579.1"/>
    <property type="molecule type" value="Genomic_DNA"/>
</dbReference>
<evidence type="ECO:0000256" key="1">
    <source>
        <dbReference type="SAM" id="MobiDB-lite"/>
    </source>
</evidence>
<reference evidence="2 3" key="1">
    <citation type="submission" date="2019-07" db="EMBL/GenBank/DDBJ databases">
        <authorList>
            <person name="Mandava P."/>
            <person name="Ferry J.C."/>
            <person name="Fallon S.M."/>
            <person name="Hajdenberg M."/>
            <person name="Sharma E."/>
            <person name="Shaffer C.D."/>
            <person name="Weston-Hafer K.A."/>
            <person name="Garlena R.A."/>
            <person name="Russell D.A."/>
            <person name="Pope W.H."/>
            <person name="Jacobs-Sera D."/>
            <person name="Hatfull G.F."/>
        </authorList>
    </citation>
    <scope>NUCLEOTIDE SEQUENCE [LARGE SCALE GENOMIC DNA]</scope>
</reference>